<organism evidence="1 2">
    <name type="scientific">Chryseolinea serpens</name>
    <dbReference type="NCBI Taxonomy" id="947013"/>
    <lineage>
        <taxon>Bacteria</taxon>
        <taxon>Pseudomonadati</taxon>
        <taxon>Bacteroidota</taxon>
        <taxon>Cytophagia</taxon>
        <taxon>Cytophagales</taxon>
        <taxon>Fulvivirgaceae</taxon>
        <taxon>Chryseolinea</taxon>
    </lineage>
</organism>
<sequence>MKKHYLTIAFILFVSGALGQRLYGGQPKVAIPKFSIALSASTDPTSEYYYKSVENKLTQLDTTVTAEQIISYTRYKVQTAHTNPSLLDSLANTMYKLNEEKKYKDAISKAKDLLSLSPNNISGHKEISLAYKQLGNDSLSGLHFAMLVKVLSSVFKYGDGSYDYPFLINNFFEGISIYEAAFRCNPNKTALMLDKSKRLLGAYNGYSRAMDEILIRYAELSHWKPFLKKEDYIVEEN</sequence>
<gene>
    <name evidence="1" type="ORF">SAMN04488109_1643</name>
</gene>
<dbReference type="RefSeq" id="WP_073132646.1">
    <property type="nucleotide sequence ID" value="NZ_FQWQ01000001.1"/>
</dbReference>
<dbReference type="EMBL" id="FQWQ01000001">
    <property type="protein sequence ID" value="SHG74258.1"/>
    <property type="molecule type" value="Genomic_DNA"/>
</dbReference>
<evidence type="ECO:0008006" key="3">
    <source>
        <dbReference type="Google" id="ProtNLM"/>
    </source>
</evidence>
<dbReference type="SUPFAM" id="SSF48452">
    <property type="entry name" value="TPR-like"/>
    <property type="match status" value="1"/>
</dbReference>
<dbReference type="Gene3D" id="1.25.40.10">
    <property type="entry name" value="Tetratricopeptide repeat domain"/>
    <property type="match status" value="1"/>
</dbReference>
<proteinExistence type="predicted"/>
<name>A0A1M5MAF7_9BACT</name>
<protein>
    <recommendedName>
        <fullName evidence="3">Tetratricopeptide repeat-containing protein</fullName>
    </recommendedName>
</protein>
<dbReference type="InterPro" id="IPR011990">
    <property type="entry name" value="TPR-like_helical_dom_sf"/>
</dbReference>
<evidence type="ECO:0000313" key="2">
    <source>
        <dbReference type="Proteomes" id="UP000184212"/>
    </source>
</evidence>
<dbReference type="OrthoDB" id="1272855at2"/>
<accession>A0A1M5MAF7</accession>
<evidence type="ECO:0000313" key="1">
    <source>
        <dbReference type="EMBL" id="SHG74258.1"/>
    </source>
</evidence>
<keyword evidence="2" id="KW-1185">Reference proteome</keyword>
<dbReference type="AlphaFoldDB" id="A0A1M5MAF7"/>
<reference evidence="1 2" key="1">
    <citation type="submission" date="2016-11" db="EMBL/GenBank/DDBJ databases">
        <authorList>
            <person name="Jaros S."/>
            <person name="Januszkiewicz K."/>
            <person name="Wedrychowicz H."/>
        </authorList>
    </citation>
    <scope>NUCLEOTIDE SEQUENCE [LARGE SCALE GENOMIC DNA]</scope>
    <source>
        <strain evidence="1 2">DSM 24574</strain>
    </source>
</reference>
<dbReference type="Proteomes" id="UP000184212">
    <property type="component" value="Unassembled WGS sequence"/>
</dbReference>